<evidence type="ECO:0000256" key="3">
    <source>
        <dbReference type="ARBA" id="ARBA00004442"/>
    </source>
</evidence>
<keyword evidence="5 10" id="KW-0732">Signal</keyword>
<evidence type="ECO:0000256" key="2">
    <source>
        <dbReference type="ARBA" id="ARBA00004117"/>
    </source>
</evidence>
<gene>
    <name evidence="11" type="ORF">PCO31010_01424</name>
</gene>
<dbReference type="Pfam" id="PF02107">
    <property type="entry name" value="FlgH"/>
    <property type="match status" value="1"/>
</dbReference>
<evidence type="ECO:0000313" key="11">
    <source>
        <dbReference type="EMBL" id="VVD86815.1"/>
    </source>
</evidence>
<dbReference type="PRINTS" id="PR01008">
    <property type="entry name" value="FLGLRINGFLGH"/>
</dbReference>
<dbReference type="AlphaFoldDB" id="A0A5E4TFX5"/>
<keyword evidence="11" id="KW-0282">Flagellum</keyword>
<comment type="function">
    <text evidence="1">Assembles around the rod to form the L-ring and probably protects the motor/basal body from shearing forces during rotation.</text>
</comment>
<dbReference type="PANTHER" id="PTHR34933">
    <property type="entry name" value="FLAGELLAR L-RING PROTEIN"/>
    <property type="match status" value="1"/>
</dbReference>
<keyword evidence="11" id="KW-0969">Cilium</keyword>
<evidence type="ECO:0000256" key="4">
    <source>
        <dbReference type="ARBA" id="ARBA00006929"/>
    </source>
</evidence>
<dbReference type="RefSeq" id="WP_150663644.1">
    <property type="nucleotide sequence ID" value="NZ_CABPSA010000002.1"/>
</dbReference>
<protein>
    <submittedName>
        <fullName evidence="11">Flagellar L-ring protein</fullName>
    </submittedName>
</protein>
<evidence type="ECO:0000256" key="1">
    <source>
        <dbReference type="ARBA" id="ARBA00002591"/>
    </source>
</evidence>
<feature type="chain" id="PRO_5022867108" evidence="10">
    <location>
        <begin position="34"/>
        <end position="235"/>
    </location>
</feature>
<feature type="compositionally biased region" description="Polar residues" evidence="9">
    <location>
        <begin position="91"/>
        <end position="110"/>
    </location>
</feature>
<evidence type="ECO:0000256" key="8">
    <source>
        <dbReference type="ARBA" id="ARBA00023237"/>
    </source>
</evidence>
<name>A0A5E4TFX5_9BURK</name>
<reference evidence="11 12" key="1">
    <citation type="submission" date="2019-08" db="EMBL/GenBank/DDBJ databases">
        <authorList>
            <person name="Peeters C."/>
        </authorList>
    </citation>
    <scope>NUCLEOTIDE SEQUENCE [LARGE SCALE GENOMIC DNA]</scope>
    <source>
        <strain evidence="11 12">LMG 31010</strain>
    </source>
</reference>
<feature type="region of interest" description="Disordered" evidence="9">
    <location>
        <begin position="91"/>
        <end position="115"/>
    </location>
</feature>
<feature type="signal peptide" evidence="10">
    <location>
        <begin position="1"/>
        <end position="33"/>
    </location>
</feature>
<proteinExistence type="inferred from homology"/>
<evidence type="ECO:0000256" key="5">
    <source>
        <dbReference type="ARBA" id="ARBA00022729"/>
    </source>
</evidence>
<evidence type="ECO:0000256" key="10">
    <source>
        <dbReference type="SAM" id="SignalP"/>
    </source>
</evidence>
<keyword evidence="7" id="KW-0975">Bacterial flagellum</keyword>
<dbReference type="EMBL" id="CABPSA010000002">
    <property type="protein sequence ID" value="VVD86815.1"/>
    <property type="molecule type" value="Genomic_DNA"/>
</dbReference>
<keyword evidence="8" id="KW-0998">Cell outer membrane</keyword>
<evidence type="ECO:0000256" key="9">
    <source>
        <dbReference type="SAM" id="MobiDB-lite"/>
    </source>
</evidence>
<comment type="subcellular location">
    <subcellularLocation>
        <location evidence="2">Bacterial flagellum basal body</location>
    </subcellularLocation>
    <subcellularLocation>
        <location evidence="3">Cell outer membrane</location>
    </subcellularLocation>
</comment>
<dbReference type="PROSITE" id="PS51257">
    <property type="entry name" value="PROKAR_LIPOPROTEIN"/>
    <property type="match status" value="1"/>
</dbReference>
<dbReference type="InterPro" id="IPR000527">
    <property type="entry name" value="Flag_Lring"/>
</dbReference>
<organism evidence="11 12">
    <name type="scientific">Pandoraea commovens</name>
    <dbReference type="NCBI Taxonomy" id="2508289"/>
    <lineage>
        <taxon>Bacteria</taxon>
        <taxon>Pseudomonadati</taxon>
        <taxon>Pseudomonadota</taxon>
        <taxon>Betaproteobacteria</taxon>
        <taxon>Burkholderiales</taxon>
        <taxon>Burkholderiaceae</taxon>
        <taxon>Pandoraea</taxon>
    </lineage>
</organism>
<dbReference type="PANTHER" id="PTHR34933:SF1">
    <property type="entry name" value="FLAGELLAR L-RING PROTEIN"/>
    <property type="match status" value="1"/>
</dbReference>
<accession>A0A5E4TFX5</accession>
<dbReference type="Proteomes" id="UP000343335">
    <property type="component" value="Unassembled WGS sequence"/>
</dbReference>
<dbReference type="GO" id="GO:0003774">
    <property type="term" value="F:cytoskeletal motor activity"/>
    <property type="evidence" value="ECO:0007669"/>
    <property type="project" value="InterPro"/>
</dbReference>
<comment type="similarity">
    <text evidence="4">Belongs to the FlgH family.</text>
</comment>
<dbReference type="GO" id="GO:0009427">
    <property type="term" value="C:bacterial-type flagellum basal body, distal rod, L ring"/>
    <property type="evidence" value="ECO:0007669"/>
    <property type="project" value="InterPro"/>
</dbReference>
<dbReference type="GO" id="GO:0009279">
    <property type="term" value="C:cell outer membrane"/>
    <property type="evidence" value="ECO:0007669"/>
    <property type="project" value="UniProtKB-SubCell"/>
</dbReference>
<keyword evidence="11" id="KW-0966">Cell projection</keyword>
<dbReference type="OrthoDB" id="9789463at2"/>
<evidence type="ECO:0000256" key="7">
    <source>
        <dbReference type="ARBA" id="ARBA00023143"/>
    </source>
</evidence>
<keyword evidence="6" id="KW-0472">Membrane</keyword>
<dbReference type="GO" id="GO:0071973">
    <property type="term" value="P:bacterial-type flagellum-dependent cell motility"/>
    <property type="evidence" value="ECO:0007669"/>
    <property type="project" value="InterPro"/>
</dbReference>
<evidence type="ECO:0000313" key="12">
    <source>
        <dbReference type="Proteomes" id="UP000343335"/>
    </source>
</evidence>
<sequence>MSKLSMLPSAATRVLTRTLAWLAMIASASVALSGCVGPQVTATPMAVMPMPRVANVQTGGSIYQSTTATNWFETPVAHRIGDLLTIAVSENSTGNSKSQSDTSRNASMTAKSAKADGADSVLERWFNIGQQASSFKGNGTNTSSSAMTGTIAVAIVEVLPNGAYVVGGEKQVMQGRNMETFRFTGVVNKFDISPANVVASSKVGQAKVARVDDGQVADGSNGGWLQTILLGVSPF</sequence>
<evidence type="ECO:0000256" key="6">
    <source>
        <dbReference type="ARBA" id="ARBA00023136"/>
    </source>
</evidence>